<dbReference type="Proteomes" id="UP001151529">
    <property type="component" value="Chromosome 13"/>
</dbReference>
<proteinExistence type="predicted"/>
<keyword evidence="3" id="KW-1185">Reference proteome</keyword>
<gene>
    <name evidence="2" type="ORF">OIU85_003981</name>
</gene>
<feature type="region of interest" description="Disordered" evidence="1">
    <location>
        <begin position="141"/>
        <end position="162"/>
    </location>
</feature>
<dbReference type="EMBL" id="JAPFFL010000011">
    <property type="protein sequence ID" value="KAJ6693171.1"/>
    <property type="molecule type" value="Genomic_DNA"/>
</dbReference>
<feature type="compositionally biased region" description="Low complexity" evidence="1">
    <location>
        <begin position="101"/>
        <end position="119"/>
    </location>
</feature>
<evidence type="ECO:0000313" key="2">
    <source>
        <dbReference type="EMBL" id="KAJ6693171.1"/>
    </source>
</evidence>
<evidence type="ECO:0000313" key="3">
    <source>
        <dbReference type="Proteomes" id="UP001151529"/>
    </source>
</evidence>
<evidence type="ECO:0000256" key="1">
    <source>
        <dbReference type="SAM" id="MobiDB-lite"/>
    </source>
</evidence>
<dbReference type="AlphaFoldDB" id="A0A9Q0PSD7"/>
<comment type="caution">
    <text evidence="2">The sequence shown here is derived from an EMBL/GenBank/DDBJ whole genome shotgun (WGS) entry which is preliminary data.</text>
</comment>
<feature type="region of interest" description="Disordered" evidence="1">
    <location>
        <begin position="97"/>
        <end position="125"/>
    </location>
</feature>
<organism evidence="2 3">
    <name type="scientific">Salix viminalis</name>
    <name type="common">Common osier</name>
    <name type="synonym">Basket willow</name>
    <dbReference type="NCBI Taxonomy" id="40686"/>
    <lineage>
        <taxon>Eukaryota</taxon>
        <taxon>Viridiplantae</taxon>
        <taxon>Streptophyta</taxon>
        <taxon>Embryophyta</taxon>
        <taxon>Tracheophyta</taxon>
        <taxon>Spermatophyta</taxon>
        <taxon>Magnoliopsida</taxon>
        <taxon>eudicotyledons</taxon>
        <taxon>Gunneridae</taxon>
        <taxon>Pentapetalae</taxon>
        <taxon>rosids</taxon>
        <taxon>fabids</taxon>
        <taxon>Malpighiales</taxon>
        <taxon>Salicaceae</taxon>
        <taxon>Saliceae</taxon>
        <taxon>Salix</taxon>
    </lineage>
</organism>
<sequence>MHQVGPCSKHILLTGLDQLPMGIIRHRLHLAKAILSKVASLLQHTGQPGGQAAAGYGQVPAGAYAGYPSSQGYPEQQAANNAGYGYQVAQDPAYGSAPAFSAPTSQQAYAQPAPTQPAYDQSVPQSAAYGAAPATAAPVGYAKTVSPQPGFPQYDSTQMYTR</sequence>
<protein>
    <submittedName>
        <fullName evidence="2">Uncharacterized protein</fullName>
    </submittedName>
</protein>
<reference evidence="2" key="1">
    <citation type="submission" date="2022-11" db="EMBL/GenBank/DDBJ databases">
        <authorList>
            <person name="Hyden B.L."/>
            <person name="Feng K."/>
            <person name="Yates T."/>
            <person name="Jawdy S."/>
            <person name="Smart L.B."/>
            <person name="Muchero W."/>
        </authorList>
    </citation>
    <scope>NUCLEOTIDE SEQUENCE</scope>
    <source>
        <tissue evidence="2">Shoot tip</tissue>
    </source>
</reference>
<dbReference type="OrthoDB" id="1751513at2759"/>
<name>A0A9Q0PSD7_SALVM</name>
<accession>A0A9Q0PSD7</accession>
<reference evidence="2" key="2">
    <citation type="journal article" date="2023" name="Int. J. Mol. Sci.">
        <title>De Novo Assembly and Annotation of 11 Diverse Shrub Willow (Salix) Genomes Reveals Novel Gene Organization in Sex-Linked Regions.</title>
        <authorList>
            <person name="Hyden B."/>
            <person name="Feng K."/>
            <person name="Yates T.B."/>
            <person name="Jawdy S."/>
            <person name="Cereghino C."/>
            <person name="Smart L.B."/>
            <person name="Muchero W."/>
        </authorList>
    </citation>
    <scope>NUCLEOTIDE SEQUENCE [LARGE SCALE GENOMIC DNA]</scope>
    <source>
        <tissue evidence="2">Shoot tip</tissue>
    </source>
</reference>